<gene>
    <name evidence="1" type="ORF">E2C01_061175</name>
</gene>
<dbReference type="Proteomes" id="UP000324222">
    <property type="component" value="Unassembled WGS sequence"/>
</dbReference>
<sequence length="188" mass="20443">MQCCTSVPPAWSSWLSFVASQASPPGRGEHYEDRGTVVHHRTYCLRITQLDGMGCKGQPLVNPHPEVLVDFGLGLGQHYSVDAGLPGWVCHLHHHGPGILSYLEAQLLTLLTDSIEYLLCSPVLVAPASDNKGKVIGVARQGGVLGEELCNKLLPQQVEEEGAEDAALEHPQLDFRPRNLTLALEYCS</sequence>
<dbReference type="EMBL" id="VSRR010025651">
    <property type="protein sequence ID" value="MPC67015.1"/>
    <property type="molecule type" value="Genomic_DNA"/>
</dbReference>
<accession>A0A5B7HBJ7</accession>
<dbReference type="AlphaFoldDB" id="A0A5B7HBJ7"/>
<name>A0A5B7HBJ7_PORTR</name>
<evidence type="ECO:0000313" key="1">
    <source>
        <dbReference type="EMBL" id="MPC67015.1"/>
    </source>
</evidence>
<reference evidence="1 2" key="1">
    <citation type="submission" date="2019-05" db="EMBL/GenBank/DDBJ databases">
        <title>Another draft genome of Portunus trituberculatus and its Hox gene families provides insights of decapod evolution.</title>
        <authorList>
            <person name="Jeong J.-H."/>
            <person name="Song I."/>
            <person name="Kim S."/>
            <person name="Choi T."/>
            <person name="Kim D."/>
            <person name="Ryu S."/>
            <person name="Kim W."/>
        </authorList>
    </citation>
    <scope>NUCLEOTIDE SEQUENCE [LARGE SCALE GENOMIC DNA]</scope>
    <source>
        <tissue evidence="1">Muscle</tissue>
    </source>
</reference>
<comment type="caution">
    <text evidence="1">The sequence shown here is derived from an EMBL/GenBank/DDBJ whole genome shotgun (WGS) entry which is preliminary data.</text>
</comment>
<protein>
    <submittedName>
        <fullName evidence="1">Uncharacterized protein</fullName>
    </submittedName>
</protein>
<organism evidence="1 2">
    <name type="scientific">Portunus trituberculatus</name>
    <name type="common">Swimming crab</name>
    <name type="synonym">Neptunus trituberculatus</name>
    <dbReference type="NCBI Taxonomy" id="210409"/>
    <lineage>
        <taxon>Eukaryota</taxon>
        <taxon>Metazoa</taxon>
        <taxon>Ecdysozoa</taxon>
        <taxon>Arthropoda</taxon>
        <taxon>Crustacea</taxon>
        <taxon>Multicrustacea</taxon>
        <taxon>Malacostraca</taxon>
        <taxon>Eumalacostraca</taxon>
        <taxon>Eucarida</taxon>
        <taxon>Decapoda</taxon>
        <taxon>Pleocyemata</taxon>
        <taxon>Brachyura</taxon>
        <taxon>Eubrachyura</taxon>
        <taxon>Portunoidea</taxon>
        <taxon>Portunidae</taxon>
        <taxon>Portuninae</taxon>
        <taxon>Portunus</taxon>
    </lineage>
</organism>
<proteinExistence type="predicted"/>
<evidence type="ECO:0000313" key="2">
    <source>
        <dbReference type="Proteomes" id="UP000324222"/>
    </source>
</evidence>
<keyword evidence="2" id="KW-1185">Reference proteome</keyword>